<reference evidence="3" key="1">
    <citation type="journal article" date="2023" name="IMA Fungus">
        <title>Comparative genomic study of the Penicillium genus elucidates a diverse pangenome and 15 lateral gene transfer events.</title>
        <authorList>
            <person name="Petersen C."/>
            <person name="Sorensen T."/>
            <person name="Nielsen M.R."/>
            <person name="Sondergaard T.E."/>
            <person name="Sorensen J.L."/>
            <person name="Fitzpatrick D.A."/>
            <person name="Frisvad J.C."/>
            <person name="Nielsen K.L."/>
        </authorList>
    </citation>
    <scope>NUCLEOTIDE SEQUENCE</scope>
    <source>
        <strain evidence="3">IBT 15450</strain>
    </source>
</reference>
<dbReference type="Proteomes" id="UP001219568">
    <property type="component" value="Unassembled WGS sequence"/>
</dbReference>
<keyword evidence="2" id="KW-0732">Signal</keyword>
<evidence type="ECO:0000256" key="2">
    <source>
        <dbReference type="SAM" id="SignalP"/>
    </source>
</evidence>
<name>A0AAD6I026_PENCN</name>
<proteinExistence type="inferred from homology"/>
<accession>A0AAD6I026</accession>
<comment type="caution">
    <text evidence="3">The sequence shown here is derived from an EMBL/GenBank/DDBJ whole genome shotgun (WGS) entry which is preliminary data.</text>
</comment>
<dbReference type="AlphaFoldDB" id="A0AAD6I026"/>
<dbReference type="Pfam" id="PF06355">
    <property type="entry name" value="Aegerolysin"/>
    <property type="match status" value="1"/>
</dbReference>
<organism evidence="3 4">
    <name type="scientific">Penicillium canescens</name>
    <dbReference type="NCBI Taxonomy" id="5083"/>
    <lineage>
        <taxon>Eukaryota</taxon>
        <taxon>Fungi</taxon>
        <taxon>Dikarya</taxon>
        <taxon>Ascomycota</taxon>
        <taxon>Pezizomycotina</taxon>
        <taxon>Eurotiomycetes</taxon>
        <taxon>Eurotiomycetidae</taxon>
        <taxon>Eurotiales</taxon>
        <taxon>Aspergillaceae</taxon>
        <taxon>Penicillium</taxon>
    </lineage>
</organism>
<evidence type="ECO:0000313" key="4">
    <source>
        <dbReference type="Proteomes" id="UP001219568"/>
    </source>
</evidence>
<feature type="chain" id="PRO_5041910585" evidence="2">
    <location>
        <begin position="22"/>
        <end position="156"/>
    </location>
</feature>
<dbReference type="Gene3D" id="2.60.270.50">
    <property type="match status" value="1"/>
</dbReference>
<feature type="signal peptide" evidence="2">
    <location>
        <begin position="1"/>
        <end position="21"/>
    </location>
</feature>
<keyword evidence="4" id="KW-1185">Reference proteome</keyword>
<dbReference type="GO" id="GO:0019836">
    <property type="term" value="P:symbiont-mediated hemolysis of host erythrocyte"/>
    <property type="evidence" value="ECO:0007669"/>
    <property type="project" value="InterPro"/>
</dbReference>
<reference evidence="3" key="2">
    <citation type="submission" date="2023-01" db="EMBL/GenBank/DDBJ databases">
        <authorList>
            <person name="Petersen C."/>
        </authorList>
    </citation>
    <scope>NUCLEOTIDE SEQUENCE</scope>
    <source>
        <strain evidence="3">IBT 15450</strain>
    </source>
</reference>
<evidence type="ECO:0000256" key="1">
    <source>
        <dbReference type="ARBA" id="ARBA00010795"/>
    </source>
</evidence>
<dbReference type="InterPro" id="IPR009413">
    <property type="entry name" value="Aegerolysin-typ"/>
</dbReference>
<gene>
    <name evidence="3" type="ORF">N7460_011226</name>
</gene>
<protein>
    <submittedName>
        <fullName evidence="3">Uncharacterized protein</fullName>
    </submittedName>
</protein>
<comment type="similarity">
    <text evidence="1">Belongs to the aegerolysin family.</text>
</comment>
<evidence type="ECO:0000313" key="3">
    <source>
        <dbReference type="EMBL" id="KAJ6026409.1"/>
    </source>
</evidence>
<sequence>MRYTIFSTVISVLYLIGSVIANEAQWWQPTIENRLEVPIYIDNFDLFWGKCYDIQDSSSEVQCPSMVKIGAGEGYTFGTSGRAGTATGTEGAFDLVLEGGEKIATINFDCPGGGGSNQVNTNGPVNPGYTVAIVGFNEGQGSFGALGSGFIEVSGE</sequence>
<dbReference type="EMBL" id="JAQJZL010000015">
    <property type="protein sequence ID" value="KAJ6026409.1"/>
    <property type="molecule type" value="Genomic_DNA"/>
</dbReference>